<proteinExistence type="predicted"/>
<dbReference type="Pfam" id="PF08238">
    <property type="entry name" value="Sel1"/>
    <property type="match status" value="5"/>
</dbReference>
<dbReference type="Gene3D" id="1.25.40.10">
    <property type="entry name" value="Tetratricopeptide repeat domain"/>
    <property type="match status" value="1"/>
</dbReference>
<reference evidence="1 2" key="1">
    <citation type="submission" date="2019-07" db="EMBL/GenBank/DDBJ databases">
        <title>Whole genome shotgun sequence of Acetobacter oeni NBRC 105207.</title>
        <authorList>
            <person name="Hosoyama A."/>
            <person name="Uohara A."/>
            <person name="Ohji S."/>
            <person name="Ichikawa N."/>
        </authorList>
    </citation>
    <scope>NUCLEOTIDE SEQUENCE [LARGE SCALE GENOMIC DNA]</scope>
    <source>
        <strain evidence="1 2">NBRC 105207</strain>
    </source>
</reference>
<keyword evidence="2" id="KW-1185">Reference proteome</keyword>
<dbReference type="InterPro" id="IPR050767">
    <property type="entry name" value="Sel1_AlgK"/>
</dbReference>
<dbReference type="SUPFAM" id="SSF81901">
    <property type="entry name" value="HCP-like"/>
    <property type="match status" value="1"/>
</dbReference>
<protein>
    <recommendedName>
        <fullName evidence="3">Sel1 repeat family protein</fullName>
    </recommendedName>
</protein>
<dbReference type="PANTHER" id="PTHR11102:SF160">
    <property type="entry name" value="ERAD-ASSOCIATED E3 UBIQUITIN-PROTEIN LIGASE COMPONENT HRD3"/>
    <property type="match status" value="1"/>
</dbReference>
<dbReference type="PANTHER" id="PTHR11102">
    <property type="entry name" value="SEL-1-LIKE PROTEIN"/>
    <property type="match status" value="1"/>
</dbReference>
<dbReference type="Proteomes" id="UP000321746">
    <property type="component" value="Unassembled WGS sequence"/>
</dbReference>
<dbReference type="SMART" id="SM00671">
    <property type="entry name" value="SEL1"/>
    <property type="match status" value="5"/>
</dbReference>
<evidence type="ECO:0000313" key="2">
    <source>
        <dbReference type="Proteomes" id="UP000321746"/>
    </source>
</evidence>
<evidence type="ECO:0008006" key="3">
    <source>
        <dbReference type="Google" id="ProtNLM"/>
    </source>
</evidence>
<accession>A0A511XJR3</accession>
<organism evidence="1 2">
    <name type="scientific">Acetobacter oeni</name>
    <dbReference type="NCBI Taxonomy" id="304077"/>
    <lineage>
        <taxon>Bacteria</taxon>
        <taxon>Pseudomonadati</taxon>
        <taxon>Pseudomonadota</taxon>
        <taxon>Alphaproteobacteria</taxon>
        <taxon>Acetobacterales</taxon>
        <taxon>Acetobacteraceae</taxon>
        <taxon>Acetobacter</taxon>
    </lineage>
</organism>
<gene>
    <name evidence="1" type="ORF">AOE01nite_14190</name>
</gene>
<dbReference type="InterPro" id="IPR006597">
    <property type="entry name" value="Sel1-like"/>
</dbReference>
<dbReference type="EMBL" id="BJYG01000017">
    <property type="protein sequence ID" value="GEN63195.1"/>
    <property type="molecule type" value="Genomic_DNA"/>
</dbReference>
<dbReference type="InterPro" id="IPR011990">
    <property type="entry name" value="TPR-like_helical_dom_sf"/>
</dbReference>
<dbReference type="AlphaFoldDB" id="A0A511XJR3"/>
<dbReference type="OrthoDB" id="112232at2"/>
<comment type="caution">
    <text evidence="1">The sequence shown here is derived from an EMBL/GenBank/DDBJ whole genome shotgun (WGS) entry which is preliminary data.</text>
</comment>
<evidence type="ECO:0000313" key="1">
    <source>
        <dbReference type="EMBL" id="GEN63195.1"/>
    </source>
</evidence>
<name>A0A511XJR3_9PROT</name>
<sequence length="236" mass="25664">MTEKSSPEKGCPYYGAARPVPASASDPINHTEALLLLGQICLNKGEQRQAFEIFEIAARSRSAFALNMLGRAYEREWGTPRNTALAAGFFTEAAEAGDAWAMFNLADLYMTGEGVGRDLAVAWNWYARAAQKGIVKALTMLGLIAEEGVISSVDQEAAQDFFLAAATGGDCWGCLNLARIYLDKMDTEQALIWLLRAIDTGFSDVFRSVIALLAGEKDPRLAGIAGYAEQRLRDHC</sequence>
<dbReference type="RefSeq" id="WP_146887546.1">
    <property type="nucleotide sequence ID" value="NZ_BJYG01000017.1"/>
</dbReference>